<dbReference type="eggNOG" id="ENOG50339YA">
    <property type="taxonomic scope" value="Bacteria"/>
</dbReference>
<sequence length="140" mass="15951">MILTGLLLISLSASAMAGQVYTWTDKQGVSHFSGRPPNDQASSVIDTTTPGPRLPIPKKLPPVQAKDLEQKALERKVRRETAIQEAERREFCETVRTNLTRLENNPRLRVQMKGEMRRLSEKERQARITDAKRAMEHSCR</sequence>
<dbReference type="STRING" id="322710.Avin_42530"/>
<name>C1DFI0_AZOVD</name>
<dbReference type="EMBL" id="CP001157">
    <property type="protein sequence ID" value="ACO80376.1"/>
    <property type="molecule type" value="Genomic_DNA"/>
</dbReference>
<feature type="domain" description="DUF4124" evidence="3">
    <location>
        <begin position="7"/>
        <end position="55"/>
    </location>
</feature>
<dbReference type="HOGENOM" id="CLU_108835_3_1_6"/>
<proteinExistence type="predicted"/>
<evidence type="ECO:0000256" key="1">
    <source>
        <dbReference type="SAM" id="MobiDB-lite"/>
    </source>
</evidence>
<feature type="chain" id="PRO_5002908322" description="DUF4124 domain-containing protein" evidence="2">
    <location>
        <begin position="18"/>
        <end position="140"/>
    </location>
</feature>
<accession>C1DFI0</accession>
<reference evidence="4 5" key="1">
    <citation type="journal article" date="2009" name="J. Bacteriol.">
        <title>Genome sequence of Azotobacter vinelandii, an obligate aerobe specialized to support diverse anaerobic metabolic processes.</title>
        <authorList>
            <person name="Setubal J.C."/>
            <person name="dos Santos P."/>
            <person name="Goldman B.S."/>
            <person name="Ertesvag H."/>
            <person name="Espin G."/>
            <person name="Rubio L.M."/>
            <person name="Valla S."/>
            <person name="Almeida N.F."/>
            <person name="Balasubramanian D."/>
            <person name="Cromes L."/>
            <person name="Curatti L."/>
            <person name="Du Z."/>
            <person name="Godsy E."/>
            <person name="Goodner B."/>
            <person name="Hellner-Burris K."/>
            <person name="Hernandez J.A."/>
            <person name="Houmiel K."/>
            <person name="Imperial J."/>
            <person name="Kennedy C."/>
            <person name="Larson T.J."/>
            <person name="Latreille P."/>
            <person name="Ligon L.S."/>
            <person name="Lu J."/>
            <person name="Maerk M."/>
            <person name="Miller N.M."/>
            <person name="Norton S."/>
            <person name="O'Carroll I.P."/>
            <person name="Paulsen I."/>
            <person name="Raulfs E.C."/>
            <person name="Roemer R."/>
            <person name="Rosser J."/>
            <person name="Segura D."/>
            <person name="Slater S."/>
            <person name="Stricklin S.L."/>
            <person name="Studholme D.J."/>
            <person name="Sun J."/>
            <person name="Viana C.J."/>
            <person name="Wallin E."/>
            <person name="Wang B."/>
            <person name="Wheeler C."/>
            <person name="Zhu H."/>
            <person name="Dean D.R."/>
            <person name="Dixon R."/>
            <person name="Wood D."/>
        </authorList>
    </citation>
    <scope>NUCLEOTIDE SEQUENCE [LARGE SCALE GENOMIC DNA]</scope>
    <source>
        <strain evidence="5">DJ / ATCC BAA-1303</strain>
    </source>
</reference>
<keyword evidence="5" id="KW-1185">Reference proteome</keyword>
<dbReference type="OrthoDB" id="7068596at2"/>
<feature type="signal peptide" evidence="2">
    <location>
        <begin position="1"/>
        <end position="17"/>
    </location>
</feature>
<keyword evidence="2" id="KW-0732">Signal</keyword>
<dbReference type="RefSeq" id="WP_012702744.1">
    <property type="nucleotide sequence ID" value="NC_012560.1"/>
</dbReference>
<dbReference type="Proteomes" id="UP000002424">
    <property type="component" value="Chromosome"/>
</dbReference>
<evidence type="ECO:0000313" key="5">
    <source>
        <dbReference type="Proteomes" id="UP000002424"/>
    </source>
</evidence>
<dbReference type="EnsemblBacteria" id="ACO80376">
    <property type="protein sequence ID" value="ACO80376"/>
    <property type="gene ID" value="Avin_42530"/>
</dbReference>
<dbReference type="GeneID" id="88187168"/>
<gene>
    <name evidence="4" type="ordered locus">Avin_42530</name>
</gene>
<dbReference type="KEGG" id="avn:Avin_42530"/>
<evidence type="ECO:0000313" key="4">
    <source>
        <dbReference type="EMBL" id="ACO80376.1"/>
    </source>
</evidence>
<feature type="region of interest" description="Disordered" evidence="1">
    <location>
        <begin position="31"/>
        <end position="60"/>
    </location>
</feature>
<organism evidence="4 5">
    <name type="scientific">Azotobacter vinelandii (strain DJ / ATCC BAA-1303)</name>
    <dbReference type="NCBI Taxonomy" id="322710"/>
    <lineage>
        <taxon>Bacteria</taxon>
        <taxon>Pseudomonadati</taxon>
        <taxon>Pseudomonadota</taxon>
        <taxon>Gammaproteobacteria</taxon>
        <taxon>Pseudomonadales</taxon>
        <taxon>Pseudomonadaceae</taxon>
        <taxon>Azotobacter</taxon>
    </lineage>
</organism>
<dbReference type="AlphaFoldDB" id="C1DFI0"/>
<dbReference type="InterPro" id="IPR025392">
    <property type="entry name" value="DUF4124"/>
</dbReference>
<feature type="compositionally biased region" description="Polar residues" evidence="1">
    <location>
        <begin position="39"/>
        <end position="50"/>
    </location>
</feature>
<evidence type="ECO:0000256" key="2">
    <source>
        <dbReference type="SAM" id="SignalP"/>
    </source>
</evidence>
<dbReference type="Pfam" id="PF13511">
    <property type="entry name" value="DUF4124"/>
    <property type="match status" value="1"/>
</dbReference>
<protein>
    <recommendedName>
        <fullName evidence="3">DUF4124 domain-containing protein</fullName>
    </recommendedName>
</protein>
<evidence type="ECO:0000259" key="3">
    <source>
        <dbReference type="Pfam" id="PF13511"/>
    </source>
</evidence>